<sequence length="321" mass="36533" precursor="true">MTFNYRRVQFYPYFKKSDNLTKNFNLIGIFSLIFAMFIWGSSFVALKIAMQDLGEFTVLFFRMFIASLCFVYFIKRFSKYSFEKSDIKYMLMLCIFEPSLYFIFEIKALTYTSVSQAGMITSLMPIITAMGAGYFLKELVSRQLLFGSVIAMIGAIWLSVQGSVTFGAPNPMLGNFLELCAMVCGAAYTILARHLIEKYPALFITAIQAFAGAIFFFPFFIYEYMTRDINFTQNSVLSLIYLGVVVTLAGYGLYNYALTKIEASKAAMYINLIPIFTMILAFFILKEELSVEELIASATILSGVIISQVSVKRFRRKRKIA</sequence>
<feature type="transmembrane region" description="Helical" evidence="6">
    <location>
        <begin position="24"/>
        <end position="50"/>
    </location>
</feature>
<keyword evidence="9" id="KW-1185">Reference proteome</keyword>
<keyword evidence="2" id="KW-1003">Cell membrane</keyword>
<dbReference type="EMBL" id="CP001999">
    <property type="protein sequence ID" value="ADG91692.1"/>
    <property type="molecule type" value="Genomic_DNA"/>
</dbReference>
<feature type="transmembrane region" description="Helical" evidence="6">
    <location>
        <begin position="234"/>
        <end position="254"/>
    </location>
</feature>
<evidence type="ECO:0000256" key="1">
    <source>
        <dbReference type="ARBA" id="ARBA00004651"/>
    </source>
</evidence>
<dbReference type="InterPro" id="IPR000620">
    <property type="entry name" value="EamA_dom"/>
</dbReference>
<feature type="transmembrane region" description="Helical" evidence="6">
    <location>
        <begin position="86"/>
        <end position="104"/>
    </location>
</feature>
<dbReference type="Gene3D" id="1.10.3730.20">
    <property type="match status" value="1"/>
</dbReference>
<name>D5V3I1_ARCNC</name>
<keyword evidence="4 6" id="KW-1133">Transmembrane helix</keyword>
<dbReference type="Pfam" id="PF00892">
    <property type="entry name" value="EamA"/>
    <property type="match status" value="2"/>
</dbReference>
<evidence type="ECO:0000259" key="7">
    <source>
        <dbReference type="Pfam" id="PF00892"/>
    </source>
</evidence>
<feature type="transmembrane region" description="Helical" evidence="6">
    <location>
        <begin position="291"/>
        <end position="311"/>
    </location>
</feature>
<evidence type="ECO:0000256" key="6">
    <source>
        <dbReference type="SAM" id="Phobius"/>
    </source>
</evidence>
<feature type="transmembrane region" description="Helical" evidence="6">
    <location>
        <begin position="116"/>
        <end position="136"/>
    </location>
</feature>
<dbReference type="AlphaFoldDB" id="D5V3I1"/>
<dbReference type="InterPro" id="IPR037185">
    <property type="entry name" value="EmrE-like"/>
</dbReference>
<feature type="transmembrane region" description="Helical" evidence="6">
    <location>
        <begin position="143"/>
        <end position="160"/>
    </location>
</feature>
<dbReference type="GO" id="GO:0005886">
    <property type="term" value="C:plasma membrane"/>
    <property type="evidence" value="ECO:0007669"/>
    <property type="project" value="UniProtKB-SubCell"/>
</dbReference>
<dbReference type="eggNOG" id="COG0697">
    <property type="taxonomic scope" value="Bacteria"/>
</dbReference>
<dbReference type="Proteomes" id="UP000000939">
    <property type="component" value="Chromosome"/>
</dbReference>
<feature type="domain" description="EamA" evidence="7">
    <location>
        <begin position="173"/>
        <end position="306"/>
    </location>
</feature>
<feature type="domain" description="EamA" evidence="7">
    <location>
        <begin position="27"/>
        <end position="159"/>
    </location>
</feature>
<dbReference type="SUPFAM" id="SSF103481">
    <property type="entry name" value="Multidrug resistance efflux transporter EmrE"/>
    <property type="match status" value="2"/>
</dbReference>
<comment type="subcellular location">
    <subcellularLocation>
        <location evidence="1">Cell membrane</location>
        <topology evidence="1">Multi-pass membrane protein</topology>
    </subcellularLocation>
</comment>
<feature type="transmembrane region" description="Helical" evidence="6">
    <location>
        <begin position="56"/>
        <end position="74"/>
    </location>
</feature>
<protein>
    <recommendedName>
        <fullName evidence="7">EamA domain-containing protein</fullName>
    </recommendedName>
</protein>
<proteinExistence type="predicted"/>
<feature type="transmembrane region" description="Helical" evidence="6">
    <location>
        <begin position="172"/>
        <end position="192"/>
    </location>
</feature>
<gene>
    <name evidence="8" type="ordered locus">Arnit_0022</name>
</gene>
<feature type="transmembrane region" description="Helical" evidence="6">
    <location>
        <begin position="199"/>
        <end position="222"/>
    </location>
</feature>
<evidence type="ECO:0000256" key="2">
    <source>
        <dbReference type="ARBA" id="ARBA00022475"/>
    </source>
</evidence>
<keyword evidence="3 6" id="KW-0812">Transmembrane</keyword>
<dbReference type="HOGENOM" id="CLU_033863_4_1_7"/>
<evidence type="ECO:0000313" key="8">
    <source>
        <dbReference type="EMBL" id="ADG91692.1"/>
    </source>
</evidence>
<evidence type="ECO:0000256" key="4">
    <source>
        <dbReference type="ARBA" id="ARBA00022989"/>
    </source>
</evidence>
<dbReference type="PANTHER" id="PTHR42920:SF11">
    <property type="entry name" value="INNER MEMBRANE PROTEIN YTFF"/>
    <property type="match status" value="1"/>
</dbReference>
<dbReference type="PANTHER" id="PTHR42920">
    <property type="entry name" value="OS03G0707200 PROTEIN-RELATED"/>
    <property type="match status" value="1"/>
</dbReference>
<evidence type="ECO:0000256" key="5">
    <source>
        <dbReference type="ARBA" id="ARBA00023136"/>
    </source>
</evidence>
<dbReference type="STRING" id="572480.Arnit_0022"/>
<reference evidence="8 9" key="1">
    <citation type="journal article" date="2010" name="Stand. Genomic Sci.">
        <title>Complete genome sequence of Arcobacter nitrofigilis type strain (CI).</title>
        <authorList>
            <person name="Pati A."/>
            <person name="Gronow S."/>
            <person name="Lapidus A."/>
            <person name="Copeland A."/>
            <person name="Glavina Del Rio T."/>
            <person name="Nolan M."/>
            <person name="Lucas S."/>
            <person name="Tice H."/>
            <person name="Cheng J.F."/>
            <person name="Han C."/>
            <person name="Chertkov O."/>
            <person name="Bruce D."/>
            <person name="Tapia R."/>
            <person name="Goodwin L."/>
            <person name="Pitluck S."/>
            <person name="Liolios K."/>
            <person name="Ivanova N."/>
            <person name="Mavromatis K."/>
            <person name="Chen A."/>
            <person name="Palaniappan K."/>
            <person name="Land M."/>
            <person name="Hauser L."/>
            <person name="Chang Y.J."/>
            <person name="Jeffries C.D."/>
            <person name="Detter J.C."/>
            <person name="Rohde M."/>
            <person name="Goker M."/>
            <person name="Bristow J."/>
            <person name="Eisen J.A."/>
            <person name="Markowitz V."/>
            <person name="Hugenholtz P."/>
            <person name="Klenk H.P."/>
            <person name="Kyrpides N.C."/>
        </authorList>
    </citation>
    <scope>NUCLEOTIDE SEQUENCE [LARGE SCALE GENOMIC DNA]</scope>
    <source>
        <strain evidence="9">ATCC 33309 / DSM 7299 / CCUG 15893 / LMG 7604 / NCTC 12251 / CI</strain>
    </source>
</reference>
<feature type="transmembrane region" description="Helical" evidence="6">
    <location>
        <begin position="266"/>
        <end position="285"/>
    </location>
</feature>
<evidence type="ECO:0000256" key="3">
    <source>
        <dbReference type="ARBA" id="ARBA00022692"/>
    </source>
</evidence>
<accession>D5V3I1</accession>
<dbReference type="KEGG" id="ant:Arnit_0022"/>
<dbReference type="InterPro" id="IPR051258">
    <property type="entry name" value="Diverse_Substrate_Transporter"/>
</dbReference>
<keyword evidence="5 6" id="KW-0472">Membrane</keyword>
<organism evidence="8 9">
    <name type="scientific">Arcobacter nitrofigilis (strain ATCC 33309 / DSM 7299 / CCUG 15893 / LMG 7604 / NCTC 12251 / CI)</name>
    <name type="common">Campylobacter nitrofigilis</name>
    <dbReference type="NCBI Taxonomy" id="572480"/>
    <lineage>
        <taxon>Bacteria</taxon>
        <taxon>Pseudomonadati</taxon>
        <taxon>Campylobacterota</taxon>
        <taxon>Epsilonproteobacteria</taxon>
        <taxon>Campylobacterales</taxon>
        <taxon>Arcobacteraceae</taxon>
        <taxon>Arcobacter</taxon>
    </lineage>
</organism>
<evidence type="ECO:0000313" key="9">
    <source>
        <dbReference type="Proteomes" id="UP000000939"/>
    </source>
</evidence>